<accession>A0A512ITU3</accession>
<organism evidence="2 3">
    <name type="scientific">Methylobacterium haplocladii</name>
    <dbReference type="NCBI Taxonomy" id="1176176"/>
    <lineage>
        <taxon>Bacteria</taxon>
        <taxon>Pseudomonadati</taxon>
        <taxon>Pseudomonadota</taxon>
        <taxon>Alphaproteobacteria</taxon>
        <taxon>Hyphomicrobiales</taxon>
        <taxon>Methylobacteriaceae</taxon>
        <taxon>Methylobacterium</taxon>
    </lineage>
</organism>
<dbReference type="OrthoDB" id="7990014at2"/>
<feature type="region of interest" description="Disordered" evidence="1">
    <location>
        <begin position="39"/>
        <end position="66"/>
    </location>
</feature>
<name>A0A512ITU3_9HYPH</name>
<proteinExistence type="predicted"/>
<keyword evidence="3" id="KW-1185">Reference proteome</keyword>
<protein>
    <submittedName>
        <fullName evidence="2">Uncharacterized protein</fullName>
    </submittedName>
</protein>
<evidence type="ECO:0000313" key="3">
    <source>
        <dbReference type="Proteomes" id="UP000321258"/>
    </source>
</evidence>
<evidence type="ECO:0000256" key="1">
    <source>
        <dbReference type="SAM" id="MobiDB-lite"/>
    </source>
</evidence>
<dbReference type="Proteomes" id="UP000321258">
    <property type="component" value="Unassembled WGS sequence"/>
</dbReference>
<reference evidence="2 3" key="1">
    <citation type="submission" date="2019-07" db="EMBL/GenBank/DDBJ databases">
        <title>Whole genome shotgun sequence of Methylobacterium haplocladii NBRC 107714.</title>
        <authorList>
            <person name="Hosoyama A."/>
            <person name="Uohara A."/>
            <person name="Ohji S."/>
            <person name="Ichikawa N."/>
        </authorList>
    </citation>
    <scope>NUCLEOTIDE SEQUENCE [LARGE SCALE GENOMIC DNA]</scope>
    <source>
        <strain evidence="2 3">NBRC 107714</strain>
    </source>
</reference>
<evidence type="ECO:0000313" key="2">
    <source>
        <dbReference type="EMBL" id="GEP01124.1"/>
    </source>
</evidence>
<sequence length="218" mass="23564">MVDLSYLPRLRHRLAGLRLSVALFRLRLGIKAGFDPAQPRDEDGRWTDVGGGEARQSQRYKTGNPKIDATSDELADIVSHVANSLLHLKGAAFGTAVHLGSAEAVRALDLPGIGKHGVEQSFSLGGLVRYGLADSVRTDFVKRNGRGPTAPIMAVWDIKTGGARLTPTRVRQIRSELNIGDDSPVIELHVIKGIRVKAAGPTHEGQLSYLWLGGWHVA</sequence>
<dbReference type="EMBL" id="BJZT01000039">
    <property type="protein sequence ID" value="GEP01124.1"/>
    <property type="molecule type" value="Genomic_DNA"/>
</dbReference>
<dbReference type="RefSeq" id="WP_147081149.1">
    <property type="nucleotide sequence ID" value="NZ_BJZT01000039.1"/>
</dbReference>
<gene>
    <name evidence="2" type="ORF">MHA02_35110</name>
</gene>
<comment type="caution">
    <text evidence="2">The sequence shown here is derived from an EMBL/GenBank/DDBJ whole genome shotgun (WGS) entry which is preliminary data.</text>
</comment>
<dbReference type="AlphaFoldDB" id="A0A512ITU3"/>